<dbReference type="KEGG" id="nnv:QNH39_13005"/>
<accession>A0AA95SBF0</accession>
<keyword evidence="2" id="KW-1185">Reference proteome</keyword>
<dbReference type="RefSeq" id="WP_235845725.1">
    <property type="nucleotide sequence ID" value="NZ_CP126114.1"/>
</dbReference>
<dbReference type="Proteomes" id="UP001178288">
    <property type="component" value="Chromosome"/>
</dbReference>
<proteinExistence type="predicted"/>
<protein>
    <submittedName>
        <fullName evidence="1">Uncharacterized protein</fullName>
    </submittedName>
</protein>
<organism evidence="1 2">
    <name type="scientific">Neobacillus novalis</name>
    <dbReference type="NCBI Taxonomy" id="220687"/>
    <lineage>
        <taxon>Bacteria</taxon>
        <taxon>Bacillati</taxon>
        <taxon>Bacillota</taxon>
        <taxon>Bacilli</taxon>
        <taxon>Bacillales</taxon>
        <taxon>Bacillaceae</taxon>
        <taxon>Neobacillus</taxon>
    </lineage>
</organism>
<evidence type="ECO:0000313" key="2">
    <source>
        <dbReference type="Proteomes" id="UP001178288"/>
    </source>
</evidence>
<gene>
    <name evidence="1" type="ORF">QNH39_13005</name>
</gene>
<reference evidence="1" key="1">
    <citation type="submission" date="2023-05" db="EMBL/GenBank/DDBJ databases">
        <title>Comparative genomics of Bacillaceae isolates and their secondary metabolite potential.</title>
        <authorList>
            <person name="Song L."/>
            <person name="Nielsen L.J."/>
            <person name="Mohite O."/>
            <person name="Xu X."/>
            <person name="Weber T."/>
            <person name="Kovacs A.T."/>
        </authorList>
    </citation>
    <scope>NUCLEOTIDE SEQUENCE</scope>
    <source>
        <strain evidence="1">XLM17</strain>
    </source>
</reference>
<name>A0AA95SBF0_9BACI</name>
<sequence length="51" mass="6141">MKKHDPKLGQTVWSIYKWKERTMDHFIYLDNAHTCIERIVATGEFTKERTS</sequence>
<dbReference type="AlphaFoldDB" id="A0AA95SBF0"/>
<dbReference type="EMBL" id="CP126114">
    <property type="protein sequence ID" value="WHY89175.1"/>
    <property type="molecule type" value="Genomic_DNA"/>
</dbReference>
<evidence type="ECO:0000313" key="1">
    <source>
        <dbReference type="EMBL" id="WHY89175.1"/>
    </source>
</evidence>